<keyword evidence="4" id="KW-0812">Transmembrane</keyword>
<proteinExistence type="inferred from homology"/>
<feature type="region of interest" description="Disordered" evidence="3">
    <location>
        <begin position="537"/>
        <end position="566"/>
    </location>
</feature>
<reference evidence="6 7" key="1">
    <citation type="submission" date="2023-10" db="EMBL/GenBank/DDBJ databases">
        <title>Draft Genome Sequence of Candida saopaulonensis from a very Premature Infant with Sepsis.</title>
        <authorList>
            <person name="Ning Y."/>
            <person name="Dai R."/>
            <person name="Xiao M."/>
            <person name="Xu Y."/>
            <person name="Yan Q."/>
            <person name="Zhang L."/>
        </authorList>
    </citation>
    <scope>NUCLEOTIDE SEQUENCE [LARGE SCALE GENOMIC DNA]</scope>
    <source>
        <strain evidence="6 7">19XY460</strain>
    </source>
</reference>
<evidence type="ECO:0000256" key="4">
    <source>
        <dbReference type="SAM" id="Phobius"/>
    </source>
</evidence>
<evidence type="ECO:0000256" key="3">
    <source>
        <dbReference type="SAM" id="MobiDB-lite"/>
    </source>
</evidence>
<keyword evidence="2" id="KW-0442">Lipid degradation</keyword>
<evidence type="ECO:0000256" key="1">
    <source>
        <dbReference type="ARBA" id="ARBA00007920"/>
    </source>
</evidence>
<organism evidence="6 7">
    <name type="scientific">Australozyma saopauloensis</name>
    <dbReference type="NCBI Taxonomy" id="291208"/>
    <lineage>
        <taxon>Eukaryota</taxon>
        <taxon>Fungi</taxon>
        <taxon>Dikarya</taxon>
        <taxon>Ascomycota</taxon>
        <taxon>Saccharomycotina</taxon>
        <taxon>Pichiomycetes</taxon>
        <taxon>Metschnikowiaceae</taxon>
        <taxon>Australozyma</taxon>
    </lineage>
</organism>
<feature type="region of interest" description="Disordered" evidence="3">
    <location>
        <begin position="443"/>
        <end position="488"/>
    </location>
</feature>
<dbReference type="RefSeq" id="XP_062877713.1">
    <property type="nucleotide sequence ID" value="XM_063021643.1"/>
</dbReference>
<evidence type="ECO:0000259" key="5">
    <source>
        <dbReference type="Pfam" id="PF05057"/>
    </source>
</evidence>
<feature type="transmembrane region" description="Helical" evidence="4">
    <location>
        <begin position="333"/>
        <end position="355"/>
    </location>
</feature>
<dbReference type="KEGG" id="asau:88173706"/>
<feature type="domain" description="DUF676" evidence="5">
    <location>
        <begin position="211"/>
        <end position="424"/>
    </location>
</feature>
<keyword evidence="4" id="KW-1133">Transmembrane helix</keyword>
<dbReference type="SUPFAM" id="SSF53474">
    <property type="entry name" value="alpha/beta-Hydrolases"/>
    <property type="match status" value="1"/>
</dbReference>
<keyword evidence="4" id="KW-0472">Membrane</keyword>
<evidence type="ECO:0000313" key="6">
    <source>
        <dbReference type="EMBL" id="WPK25331.1"/>
    </source>
</evidence>
<name>A0AAX4H9T8_9ASCO</name>
<keyword evidence="7" id="KW-1185">Reference proteome</keyword>
<dbReference type="PANTHER" id="PTHR12482">
    <property type="entry name" value="LIPASE ROG1-RELATED-RELATED"/>
    <property type="match status" value="1"/>
</dbReference>
<feature type="compositionally biased region" description="Acidic residues" evidence="3">
    <location>
        <begin position="547"/>
        <end position="566"/>
    </location>
</feature>
<dbReference type="InterPro" id="IPR016445">
    <property type="entry name" value="Rog1_fam"/>
</dbReference>
<dbReference type="PIRSF" id="PIRSF005412">
    <property type="entry name" value="UCP005412_abhydr"/>
    <property type="match status" value="1"/>
</dbReference>
<dbReference type="PANTHER" id="PTHR12482:SF62">
    <property type="entry name" value="LIPASE ROG1-RELATED"/>
    <property type="match status" value="1"/>
</dbReference>
<dbReference type="GO" id="GO:0047372">
    <property type="term" value="F:monoacylglycerol lipase activity"/>
    <property type="evidence" value="ECO:0007669"/>
    <property type="project" value="TreeGrafter"/>
</dbReference>
<dbReference type="AlphaFoldDB" id="A0AAX4H9T8"/>
<dbReference type="GeneID" id="88173706"/>
<accession>A0AAX4H9T8</accession>
<sequence>MTADISWYKQKHVLKIGDVCRYTIRYTRTDPHISEIYLRVKNMEQTTLRAIHLLNGPFMLYCHVTPKNYNQKKPFVPQDSDSKKGNSEVTFRNQIKPGQTFNVRLYLNDNSLAETHEDGTTTHEWECDIISQIVLNRRASIRVVVMVGNDLEEMRRLNRSTLTSLSKGDFKLNHTQLWNSDWGTVLCKDLQVECKTTADLWPSVPLTPKDRPLHLVVVTHGLFSNLTADMLYLRDSLYGIKSDGAADNEAIFVAGCKDNAGKTEKGVHRLGVNVAASVIDTIDDLTTSGYTVSSISFVGHSLGGPVQVYALKNILQVKGALYFKDQNIKLKHLVLLACPMLGVLSEMSLIILWFLDLGTLGKTGRDLTLLKKLPSITNGLSLFHALRPILETLPDDPIQSCLKQFELLTLYANAINDGIVPLRTSALLYLDWEGLGEVRQVKSHHGLSDQESINPETFQSEHSNENPASSNTYEPLVGSNDAGPGVAEISEETNSNFSDKYATFLARIFSLDAESASSAKKKKRLSRLKKYSKISAKSSDTRLSEKAEEEEANAQNENEDGADNEEFDTLHIPPKASAVESAINSLICPIPSRRYVLEPKSRSQVIFHDKFYHHDSLPEQEPKRVAGVSKFFKYRDWRVDKQVRIARKYHAPDVAWRKVLVCLPPDAHNNIVVRRRFANGYGWGVIEHLTENVFEKKLQAKF</sequence>
<comment type="similarity">
    <text evidence="1">Belongs to the putative lipase ROG1 family.</text>
</comment>
<gene>
    <name evidence="6" type="ORF">PUMCH_002642</name>
</gene>
<dbReference type="InterPro" id="IPR044294">
    <property type="entry name" value="Lipase-like"/>
</dbReference>
<dbReference type="EMBL" id="CP138896">
    <property type="protein sequence ID" value="WPK25331.1"/>
    <property type="molecule type" value="Genomic_DNA"/>
</dbReference>
<dbReference type="InterPro" id="IPR007751">
    <property type="entry name" value="DUF676_lipase-like"/>
</dbReference>
<dbReference type="Gene3D" id="3.40.50.1820">
    <property type="entry name" value="alpha/beta hydrolase"/>
    <property type="match status" value="1"/>
</dbReference>
<protein>
    <recommendedName>
        <fullName evidence="5">DUF676 domain-containing protein</fullName>
    </recommendedName>
</protein>
<dbReference type="Pfam" id="PF05057">
    <property type="entry name" value="DUF676"/>
    <property type="match status" value="1"/>
</dbReference>
<evidence type="ECO:0000256" key="2">
    <source>
        <dbReference type="ARBA" id="ARBA00022963"/>
    </source>
</evidence>
<evidence type="ECO:0000313" key="7">
    <source>
        <dbReference type="Proteomes" id="UP001338582"/>
    </source>
</evidence>
<dbReference type="Proteomes" id="UP001338582">
    <property type="component" value="Chromosome 3"/>
</dbReference>
<dbReference type="GO" id="GO:0016042">
    <property type="term" value="P:lipid catabolic process"/>
    <property type="evidence" value="ECO:0007669"/>
    <property type="project" value="UniProtKB-KW"/>
</dbReference>
<dbReference type="InterPro" id="IPR029058">
    <property type="entry name" value="AB_hydrolase_fold"/>
</dbReference>
<keyword evidence="2" id="KW-0443">Lipid metabolism</keyword>
<feature type="compositionally biased region" description="Polar residues" evidence="3">
    <location>
        <begin position="449"/>
        <end position="473"/>
    </location>
</feature>